<protein>
    <submittedName>
        <fullName evidence="2">Uncharacterized protein</fullName>
    </submittedName>
</protein>
<gene>
    <name evidence="2" type="ORF">A2960_03025</name>
</gene>
<organism evidence="2 3">
    <name type="scientific">Candidatus Gottesmanbacteria bacterium RIFCSPLOWO2_01_FULL_39_12b</name>
    <dbReference type="NCBI Taxonomy" id="1798388"/>
    <lineage>
        <taxon>Bacteria</taxon>
        <taxon>Candidatus Gottesmaniibacteriota</taxon>
    </lineage>
</organism>
<evidence type="ECO:0000313" key="3">
    <source>
        <dbReference type="Proteomes" id="UP000176609"/>
    </source>
</evidence>
<reference evidence="2 3" key="1">
    <citation type="journal article" date="2016" name="Nat. Commun.">
        <title>Thousands of microbial genomes shed light on interconnected biogeochemical processes in an aquifer system.</title>
        <authorList>
            <person name="Anantharaman K."/>
            <person name="Brown C.T."/>
            <person name="Hug L.A."/>
            <person name="Sharon I."/>
            <person name="Castelle C.J."/>
            <person name="Probst A.J."/>
            <person name="Thomas B.C."/>
            <person name="Singh A."/>
            <person name="Wilkins M.J."/>
            <person name="Karaoz U."/>
            <person name="Brodie E.L."/>
            <person name="Williams K.H."/>
            <person name="Hubbard S.S."/>
            <person name="Banfield J.F."/>
        </authorList>
    </citation>
    <scope>NUCLEOTIDE SEQUENCE [LARGE SCALE GENOMIC DNA]</scope>
</reference>
<keyword evidence="1" id="KW-0472">Membrane</keyword>
<name>A0A1F6AR00_9BACT</name>
<sequence>MPASQVCISKRTFYIFSFAVIAIAVTLLLSSLIISNQNLTLSKAANVKAPLMIPVGGWGNPCEEVGENSDPNYNLVCNKDVGLFCKATLDF</sequence>
<dbReference type="AlphaFoldDB" id="A0A1F6AR00"/>
<dbReference type="EMBL" id="MFJR01000007">
    <property type="protein sequence ID" value="OGG27088.1"/>
    <property type="molecule type" value="Genomic_DNA"/>
</dbReference>
<proteinExistence type="predicted"/>
<dbReference type="Proteomes" id="UP000176609">
    <property type="component" value="Unassembled WGS sequence"/>
</dbReference>
<comment type="caution">
    <text evidence="2">The sequence shown here is derived from an EMBL/GenBank/DDBJ whole genome shotgun (WGS) entry which is preliminary data.</text>
</comment>
<evidence type="ECO:0000313" key="2">
    <source>
        <dbReference type="EMBL" id="OGG27088.1"/>
    </source>
</evidence>
<keyword evidence="1" id="KW-1133">Transmembrane helix</keyword>
<accession>A0A1F6AR00</accession>
<evidence type="ECO:0000256" key="1">
    <source>
        <dbReference type="SAM" id="Phobius"/>
    </source>
</evidence>
<feature type="transmembrane region" description="Helical" evidence="1">
    <location>
        <begin position="12"/>
        <end position="34"/>
    </location>
</feature>
<keyword evidence="1" id="KW-0812">Transmembrane</keyword>